<dbReference type="PANTHER" id="PTHR14002:SF22">
    <property type="entry name" value="UROMODULIN-LIKE 1"/>
    <property type="match status" value="1"/>
</dbReference>
<dbReference type="PROSITE" id="PS51034">
    <property type="entry name" value="ZP_2"/>
    <property type="match status" value="1"/>
</dbReference>
<keyword evidence="2" id="KW-1015">Disulfide bond</keyword>
<gene>
    <name evidence="6" type="ORF">D9C73_017775</name>
</gene>
<dbReference type="Pfam" id="PF00100">
    <property type="entry name" value="Zona_pellucida"/>
    <property type="match status" value="1"/>
</dbReference>
<evidence type="ECO:0000313" key="6">
    <source>
        <dbReference type="EMBL" id="TKS83662.1"/>
    </source>
</evidence>
<organism evidence="6 7">
    <name type="scientific">Collichthys lucidus</name>
    <name type="common">Big head croaker</name>
    <name type="synonym">Sciaena lucida</name>
    <dbReference type="NCBI Taxonomy" id="240159"/>
    <lineage>
        <taxon>Eukaryota</taxon>
        <taxon>Metazoa</taxon>
        <taxon>Chordata</taxon>
        <taxon>Craniata</taxon>
        <taxon>Vertebrata</taxon>
        <taxon>Euteleostomi</taxon>
        <taxon>Actinopterygii</taxon>
        <taxon>Neopterygii</taxon>
        <taxon>Teleostei</taxon>
        <taxon>Neoteleostei</taxon>
        <taxon>Acanthomorphata</taxon>
        <taxon>Eupercaria</taxon>
        <taxon>Sciaenidae</taxon>
        <taxon>Collichthys</taxon>
    </lineage>
</organism>
<proteinExistence type="predicted"/>
<keyword evidence="4" id="KW-0472">Membrane</keyword>
<dbReference type="EMBL" id="CM014092">
    <property type="protein sequence ID" value="TKS83662.1"/>
    <property type="molecule type" value="Genomic_DNA"/>
</dbReference>
<dbReference type="PANTHER" id="PTHR14002">
    <property type="entry name" value="ENDOGLIN/TGF-BETA RECEPTOR TYPE III"/>
    <property type="match status" value="1"/>
</dbReference>
<dbReference type="Gene3D" id="2.60.40.4100">
    <property type="entry name" value="Zona pellucida, ZP-C domain"/>
    <property type="match status" value="1"/>
</dbReference>
<sequence length="373" mass="40731">MTSTPTPVVTIPTNTSTTTATSPRAATTTSMPPGAISLVCRIAAITVTLSKEFLQSNKIRESSLYLGLPDCGVNGGNATHAQLTVAWNECNTTLDKNDTYYTASVTLFNSMQSYTSPSGTEETPKIRLAVPVMCHHMKDLILSADFNSIGYDIINNMIIGTGSFQVIVRLMNGTIPLPQNYSLSPDEAVVVEVSLNTSSEQIKVVINKCWATRTQNPAESNSHVFLENGCSLNTYTNVLMNGNSSTSQVSVKLFSFINLDVLYLHCHVQICAQIGSETCVPDCLQRTARTSKTIGTAFGSLGPIHKTEGEDKPTGEEDNTLYMIGLSCLGIGLTLFFIIGFVCLFYYQRNRIGHYNFSVKPKQENFTYLVFNT</sequence>
<dbReference type="InterPro" id="IPR055355">
    <property type="entry name" value="ZP-C"/>
</dbReference>
<evidence type="ECO:0000256" key="4">
    <source>
        <dbReference type="SAM" id="Phobius"/>
    </source>
</evidence>
<keyword evidence="4" id="KW-1133">Transmembrane helix</keyword>
<feature type="region of interest" description="Disordered" evidence="3">
    <location>
        <begin position="1"/>
        <end position="29"/>
    </location>
</feature>
<keyword evidence="1" id="KW-0732">Signal</keyword>
<dbReference type="InterPro" id="IPR001507">
    <property type="entry name" value="ZP_dom"/>
</dbReference>
<keyword evidence="4" id="KW-0812">Transmembrane</keyword>
<accession>A0A4V6AR96</accession>
<dbReference type="InterPro" id="IPR042235">
    <property type="entry name" value="ZP-C_dom"/>
</dbReference>
<reference evidence="6 7" key="1">
    <citation type="submission" date="2019-01" db="EMBL/GenBank/DDBJ databases">
        <title>Genome Assembly of Collichthys lucidus.</title>
        <authorList>
            <person name="Cai M."/>
            <person name="Xiao S."/>
        </authorList>
    </citation>
    <scope>NUCLEOTIDE SEQUENCE [LARGE SCALE GENOMIC DNA]</scope>
    <source>
        <strain evidence="6">JT15FE1705JMU</strain>
        <tissue evidence="6">Muscle</tissue>
    </source>
</reference>
<dbReference type="SMART" id="SM00241">
    <property type="entry name" value="ZP"/>
    <property type="match status" value="1"/>
</dbReference>
<evidence type="ECO:0000313" key="7">
    <source>
        <dbReference type="Proteomes" id="UP000298787"/>
    </source>
</evidence>
<protein>
    <submittedName>
        <fullName evidence="6">Uromodulin-like 1</fullName>
    </submittedName>
</protein>
<dbReference type="Proteomes" id="UP000298787">
    <property type="component" value="Chromosome 15"/>
</dbReference>
<evidence type="ECO:0000259" key="5">
    <source>
        <dbReference type="PROSITE" id="PS51034"/>
    </source>
</evidence>
<feature type="domain" description="ZP" evidence="5">
    <location>
        <begin position="39"/>
        <end position="290"/>
    </location>
</feature>
<dbReference type="STRING" id="240159.A0A4V6AR96"/>
<evidence type="ECO:0000256" key="1">
    <source>
        <dbReference type="ARBA" id="ARBA00022729"/>
    </source>
</evidence>
<dbReference type="InterPro" id="IPR055356">
    <property type="entry name" value="ZP-N"/>
</dbReference>
<dbReference type="Pfam" id="PF23344">
    <property type="entry name" value="ZP-N"/>
    <property type="match status" value="1"/>
</dbReference>
<evidence type="ECO:0000256" key="2">
    <source>
        <dbReference type="ARBA" id="ARBA00023157"/>
    </source>
</evidence>
<evidence type="ECO:0000256" key="3">
    <source>
        <dbReference type="SAM" id="MobiDB-lite"/>
    </source>
</evidence>
<feature type="transmembrane region" description="Helical" evidence="4">
    <location>
        <begin position="321"/>
        <end position="347"/>
    </location>
</feature>
<keyword evidence="7" id="KW-1185">Reference proteome</keyword>
<dbReference type="AlphaFoldDB" id="A0A4V6AR96"/>
<dbReference type="Gene3D" id="2.60.40.3210">
    <property type="entry name" value="Zona pellucida, ZP-N domain"/>
    <property type="match status" value="1"/>
</dbReference>
<name>A0A4V6AR96_COLLU</name>